<dbReference type="EMBL" id="WJQU01000002">
    <property type="protein sequence ID" value="KAJ6642925.1"/>
    <property type="molecule type" value="Genomic_DNA"/>
</dbReference>
<dbReference type="Proteomes" id="UP001151699">
    <property type="component" value="Chromosome B"/>
</dbReference>
<protein>
    <submittedName>
        <fullName evidence="1">Uncharacterized protein</fullName>
    </submittedName>
</protein>
<evidence type="ECO:0000313" key="1">
    <source>
        <dbReference type="EMBL" id="KAJ6642925.1"/>
    </source>
</evidence>
<dbReference type="AlphaFoldDB" id="A0A9Q0S493"/>
<comment type="caution">
    <text evidence="1">The sequence shown here is derived from an EMBL/GenBank/DDBJ whole genome shotgun (WGS) entry which is preliminary data.</text>
</comment>
<accession>A0A9Q0S493</accession>
<keyword evidence="2" id="KW-1185">Reference proteome</keyword>
<proteinExistence type="predicted"/>
<gene>
    <name evidence="1" type="ORF">Bhyg_07881</name>
</gene>
<organism evidence="1 2">
    <name type="scientific">Pseudolycoriella hygida</name>
    <dbReference type="NCBI Taxonomy" id="35572"/>
    <lineage>
        <taxon>Eukaryota</taxon>
        <taxon>Metazoa</taxon>
        <taxon>Ecdysozoa</taxon>
        <taxon>Arthropoda</taxon>
        <taxon>Hexapoda</taxon>
        <taxon>Insecta</taxon>
        <taxon>Pterygota</taxon>
        <taxon>Neoptera</taxon>
        <taxon>Endopterygota</taxon>
        <taxon>Diptera</taxon>
        <taxon>Nematocera</taxon>
        <taxon>Sciaroidea</taxon>
        <taxon>Sciaridae</taxon>
        <taxon>Pseudolycoriella</taxon>
    </lineage>
</organism>
<name>A0A9Q0S493_9DIPT</name>
<sequence length="93" mass="11122">MRESRETDNYIRTKNRAPDHDQDILYIKHNLHSDDSSGFDNICYILMYYANTRSIPAKTDFCYRTATSLYKVLCFTETWLTKGNLDYSYFPHF</sequence>
<evidence type="ECO:0000313" key="2">
    <source>
        <dbReference type="Proteomes" id="UP001151699"/>
    </source>
</evidence>
<reference evidence="1" key="1">
    <citation type="submission" date="2022-07" db="EMBL/GenBank/DDBJ databases">
        <authorList>
            <person name="Trinca V."/>
            <person name="Uliana J.V.C."/>
            <person name="Torres T.T."/>
            <person name="Ward R.J."/>
            <person name="Monesi N."/>
        </authorList>
    </citation>
    <scope>NUCLEOTIDE SEQUENCE</scope>
    <source>
        <strain evidence="1">HSMRA1968</strain>
        <tissue evidence="1">Whole embryos</tissue>
    </source>
</reference>